<feature type="compositionally biased region" description="Basic and acidic residues" evidence="1">
    <location>
        <begin position="60"/>
        <end position="69"/>
    </location>
</feature>
<gene>
    <name evidence="2" type="ORF">RADP37_05438</name>
</gene>
<feature type="compositionally biased region" description="Polar residues" evidence="1">
    <location>
        <begin position="26"/>
        <end position="37"/>
    </location>
</feature>
<dbReference type="EMBL" id="CP025184">
    <property type="protein sequence ID" value="AWV19991.1"/>
    <property type="molecule type" value="Genomic_DNA"/>
</dbReference>
<sequence>MTAKIRKNKALGGFGRGSSHKDCRATTLQSPHTTTDTGIKPCNPREELAQPRPMATPRSGFEDRPRFKFESSFTGGGWGRGSSCFVRTGGQDTKVLPASGL</sequence>
<evidence type="ECO:0000313" key="2">
    <source>
        <dbReference type="EMBL" id="AWV19991.1"/>
    </source>
</evidence>
<protein>
    <submittedName>
        <fullName evidence="2">Uncharacterized protein</fullName>
    </submittedName>
</protein>
<evidence type="ECO:0000256" key="1">
    <source>
        <dbReference type="SAM" id="MobiDB-lite"/>
    </source>
</evidence>
<accession>A0A4Y1MPR9</accession>
<feature type="region of interest" description="Disordered" evidence="1">
    <location>
        <begin position="1"/>
        <end position="74"/>
    </location>
</feature>
<dbReference type="AlphaFoldDB" id="A0A4Y1MPR9"/>
<name>A0A4Y1MPR9_9PROT</name>
<geneLocation type="plasmid" evidence="2">
    <name>p3-AD2</name>
</geneLocation>
<proteinExistence type="predicted"/>
<reference evidence="2" key="1">
    <citation type="submission" date="2017-12" db="EMBL/GenBank/DDBJ databases">
        <authorList>
            <person name="Martens C."/>
            <person name="Dahlstrom E."/>
            <person name="Barbian K."/>
            <person name="Sykora L."/>
            <person name="Ricklefs S."/>
            <person name="Bruno D."/>
            <person name="Anzick I."/>
            <person name="Myles I."/>
            <person name="Datta S.K."/>
        </authorList>
    </citation>
    <scope>NUCLEOTIDE SEQUENCE</scope>
    <source>
        <strain evidence="2">AD2</strain>
        <plasmid evidence="2">p3-AD2</plasmid>
    </source>
</reference>
<organism evidence="2">
    <name type="scientific">Roseomonas mucosa</name>
    <dbReference type="NCBI Taxonomy" id="207340"/>
    <lineage>
        <taxon>Bacteria</taxon>
        <taxon>Pseudomonadati</taxon>
        <taxon>Pseudomonadota</taxon>
        <taxon>Alphaproteobacteria</taxon>
        <taxon>Acetobacterales</taxon>
        <taxon>Roseomonadaceae</taxon>
        <taxon>Roseomonas</taxon>
    </lineage>
</organism>
<keyword evidence="2" id="KW-0614">Plasmid</keyword>